<dbReference type="STRING" id="742152.A0A2H3JHU7"/>
<evidence type="ECO:0008006" key="4">
    <source>
        <dbReference type="Google" id="ProtNLM"/>
    </source>
</evidence>
<keyword evidence="1" id="KW-1133">Transmembrane helix</keyword>
<evidence type="ECO:0000313" key="3">
    <source>
        <dbReference type="Proteomes" id="UP000218811"/>
    </source>
</evidence>
<organism evidence="2 3">
    <name type="scientific">Wolfiporia cocos (strain MD-104)</name>
    <name type="common">Brown rot fungus</name>
    <dbReference type="NCBI Taxonomy" id="742152"/>
    <lineage>
        <taxon>Eukaryota</taxon>
        <taxon>Fungi</taxon>
        <taxon>Dikarya</taxon>
        <taxon>Basidiomycota</taxon>
        <taxon>Agaricomycotina</taxon>
        <taxon>Agaricomycetes</taxon>
        <taxon>Polyporales</taxon>
        <taxon>Phaeolaceae</taxon>
        <taxon>Wolfiporia</taxon>
    </lineage>
</organism>
<dbReference type="OMA" id="HTESAFC"/>
<name>A0A2H3JHU7_WOLCO</name>
<sequence>MRAALLRLSLYIALWLCSALLFVLTIVRLNYTLHLPKGDPLNGGTDFYDPIVVELLVCSLLALGLAPLVLNLLGRYLSNPFTEVSTPVIEVIALGLLWLLWVIGAGVASSIWPSLSFCYNFAACRVLAAMTAFAWLGWLAICGLLVVGMFPFFQKKRDIGATNEVDWVIPTRTAPTAQV</sequence>
<evidence type="ECO:0000313" key="2">
    <source>
        <dbReference type="EMBL" id="PCH41770.1"/>
    </source>
</evidence>
<evidence type="ECO:0000256" key="1">
    <source>
        <dbReference type="SAM" id="Phobius"/>
    </source>
</evidence>
<accession>A0A2H3JHU7</accession>
<feature type="transmembrane region" description="Helical" evidence="1">
    <location>
        <begin position="132"/>
        <end position="153"/>
    </location>
</feature>
<protein>
    <recommendedName>
        <fullName evidence="4">MARVEL domain-containing protein</fullName>
    </recommendedName>
</protein>
<dbReference type="AlphaFoldDB" id="A0A2H3JHU7"/>
<feature type="transmembrane region" description="Helical" evidence="1">
    <location>
        <begin position="12"/>
        <end position="31"/>
    </location>
</feature>
<proteinExistence type="predicted"/>
<gene>
    <name evidence="2" type="ORF">WOLCODRAFT_101178</name>
</gene>
<keyword evidence="1" id="KW-0812">Transmembrane</keyword>
<reference evidence="2 3" key="1">
    <citation type="journal article" date="2012" name="Science">
        <title>The Paleozoic origin of enzymatic lignin decomposition reconstructed from 31 fungal genomes.</title>
        <authorList>
            <person name="Floudas D."/>
            <person name="Binder M."/>
            <person name="Riley R."/>
            <person name="Barry K."/>
            <person name="Blanchette R.A."/>
            <person name="Henrissat B."/>
            <person name="Martinez A.T."/>
            <person name="Otillar R."/>
            <person name="Spatafora J.W."/>
            <person name="Yadav J.S."/>
            <person name="Aerts A."/>
            <person name="Benoit I."/>
            <person name="Boyd A."/>
            <person name="Carlson A."/>
            <person name="Copeland A."/>
            <person name="Coutinho P.M."/>
            <person name="de Vries R.P."/>
            <person name="Ferreira P."/>
            <person name="Findley K."/>
            <person name="Foster B."/>
            <person name="Gaskell J."/>
            <person name="Glotzer D."/>
            <person name="Gorecki P."/>
            <person name="Heitman J."/>
            <person name="Hesse C."/>
            <person name="Hori C."/>
            <person name="Igarashi K."/>
            <person name="Jurgens J.A."/>
            <person name="Kallen N."/>
            <person name="Kersten P."/>
            <person name="Kohler A."/>
            <person name="Kuees U."/>
            <person name="Kumar T.K.A."/>
            <person name="Kuo A."/>
            <person name="LaButti K."/>
            <person name="Larrondo L.F."/>
            <person name="Lindquist E."/>
            <person name="Ling A."/>
            <person name="Lombard V."/>
            <person name="Lucas S."/>
            <person name="Lundell T."/>
            <person name="Martin R."/>
            <person name="McLaughlin D.J."/>
            <person name="Morgenstern I."/>
            <person name="Morin E."/>
            <person name="Murat C."/>
            <person name="Nagy L.G."/>
            <person name="Nolan M."/>
            <person name="Ohm R.A."/>
            <person name="Patyshakuliyeva A."/>
            <person name="Rokas A."/>
            <person name="Ruiz-Duenas F.J."/>
            <person name="Sabat G."/>
            <person name="Salamov A."/>
            <person name="Samejima M."/>
            <person name="Schmutz J."/>
            <person name="Slot J.C."/>
            <person name="St John F."/>
            <person name="Stenlid J."/>
            <person name="Sun H."/>
            <person name="Sun S."/>
            <person name="Syed K."/>
            <person name="Tsang A."/>
            <person name="Wiebenga A."/>
            <person name="Young D."/>
            <person name="Pisabarro A."/>
            <person name="Eastwood D.C."/>
            <person name="Martin F."/>
            <person name="Cullen D."/>
            <person name="Grigoriev I.V."/>
            <person name="Hibbett D.S."/>
        </authorList>
    </citation>
    <scope>NUCLEOTIDE SEQUENCE [LARGE SCALE GENOMIC DNA]</scope>
    <source>
        <strain evidence="2 3">MD-104</strain>
    </source>
</reference>
<feature type="transmembrane region" description="Helical" evidence="1">
    <location>
        <begin position="91"/>
        <end position="112"/>
    </location>
</feature>
<keyword evidence="3" id="KW-1185">Reference proteome</keyword>
<dbReference type="EMBL" id="KB468113">
    <property type="protein sequence ID" value="PCH41770.1"/>
    <property type="molecule type" value="Genomic_DNA"/>
</dbReference>
<dbReference type="OrthoDB" id="2501127at2759"/>
<feature type="transmembrane region" description="Helical" evidence="1">
    <location>
        <begin position="51"/>
        <end position="70"/>
    </location>
</feature>
<dbReference type="Proteomes" id="UP000218811">
    <property type="component" value="Unassembled WGS sequence"/>
</dbReference>
<keyword evidence="1" id="KW-0472">Membrane</keyword>